<evidence type="ECO:0000256" key="2">
    <source>
        <dbReference type="ARBA" id="ARBA00022448"/>
    </source>
</evidence>
<gene>
    <name evidence="7" type="ORF">H9862_01415</name>
</gene>
<organism evidence="7 8">
    <name type="scientific">Candidatus Akkermansia intestinigallinarum</name>
    <dbReference type="NCBI Taxonomy" id="2838431"/>
    <lineage>
        <taxon>Bacteria</taxon>
        <taxon>Pseudomonadati</taxon>
        <taxon>Verrucomicrobiota</taxon>
        <taxon>Verrucomicrobiia</taxon>
        <taxon>Verrucomicrobiales</taxon>
        <taxon>Akkermansiaceae</taxon>
        <taxon>Akkermansia</taxon>
    </lineage>
</organism>
<feature type="transmembrane region" description="Helical" evidence="6">
    <location>
        <begin position="458"/>
        <end position="480"/>
    </location>
</feature>
<proteinExistence type="predicted"/>
<evidence type="ECO:0000256" key="1">
    <source>
        <dbReference type="ARBA" id="ARBA00004141"/>
    </source>
</evidence>
<reference evidence="7" key="1">
    <citation type="journal article" date="2021" name="PeerJ">
        <title>Extensive microbial diversity within the chicken gut microbiome revealed by metagenomics and culture.</title>
        <authorList>
            <person name="Gilroy R."/>
            <person name="Ravi A."/>
            <person name="Getino M."/>
            <person name="Pursley I."/>
            <person name="Horton D.L."/>
            <person name="Alikhan N.F."/>
            <person name="Baker D."/>
            <person name="Gharbi K."/>
            <person name="Hall N."/>
            <person name="Watson M."/>
            <person name="Adriaenssens E.M."/>
            <person name="Foster-Nyarko E."/>
            <person name="Jarju S."/>
            <person name="Secka A."/>
            <person name="Antonio M."/>
            <person name="Oren A."/>
            <person name="Chaudhuri R.R."/>
            <person name="La Ragione R."/>
            <person name="Hildebrand F."/>
            <person name="Pallen M.J."/>
        </authorList>
    </citation>
    <scope>NUCLEOTIDE SEQUENCE</scope>
    <source>
        <strain evidence="7">14975</strain>
    </source>
</reference>
<feature type="transmembrane region" description="Helical" evidence="6">
    <location>
        <begin position="43"/>
        <end position="63"/>
    </location>
</feature>
<dbReference type="Proteomes" id="UP000823964">
    <property type="component" value="Unassembled WGS sequence"/>
</dbReference>
<dbReference type="PANTHER" id="PTHR42948">
    <property type="entry name" value="TRANSPORTER"/>
    <property type="match status" value="1"/>
</dbReference>
<evidence type="ECO:0000256" key="3">
    <source>
        <dbReference type="ARBA" id="ARBA00022692"/>
    </source>
</evidence>
<feature type="transmembrane region" description="Helical" evidence="6">
    <location>
        <begin position="91"/>
        <end position="112"/>
    </location>
</feature>
<dbReference type="PRINTS" id="PR00176">
    <property type="entry name" value="NANEUSMPORT"/>
</dbReference>
<dbReference type="EMBL" id="DXFQ01000020">
    <property type="protein sequence ID" value="HIX19243.1"/>
    <property type="molecule type" value="Genomic_DNA"/>
</dbReference>
<feature type="transmembrane region" description="Helical" evidence="6">
    <location>
        <begin position="295"/>
        <end position="320"/>
    </location>
</feature>
<evidence type="ECO:0000256" key="5">
    <source>
        <dbReference type="ARBA" id="ARBA00023136"/>
    </source>
</evidence>
<dbReference type="SUPFAM" id="SSF161070">
    <property type="entry name" value="SNF-like"/>
    <property type="match status" value="2"/>
</dbReference>
<dbReference type="Pfam" id="PF00209">
    <property type="entry name" value="SNF"/>
    <property type="match status" value="2"/>
</dbReference>
<evidence type="ECO:0000313" key="7">
    <source>
        <dbReference type="EMBL" id="HIX19243.1"/>
    </source>
</evidence>
<name>A0A9D1V9Z7_9BACT</name>
<accession>A0A9D1V9Z7</accession>
<feature type="transmembrane region" description="Helical" evidence="6">
    <location>
        <begin position="542"/>
        <end position="561"/>
    </location>
</feature>
<feature type="transmembrane region" description="Helical" evidence="6">
    <location>
        <begin position="192"/>
        <end position="210"/>
    </location>
</feature>
<comment type="subcellular location">
    <subcellularLocation>
        <location evidence="1">Membrane</location>
        <topology evidence="1">Multi-pass membrane protein</topology>
    </subcellularLocation>
</comment>
<dbReference type="PANTHER" id="PTHR42948:SF1">
    <property type="entry name" value="TRANSPORTER"/>
    <property type="match status" value="1"/>
</dbReference>
<dbReference type="PROSITE" id="PS50267">
    <property type="entry name" value="NA_NEUROTRAN_SYMP_3"/>
    <property type="match status" value="1"/>
</dbReference>
<protein>
    <submittedName>
        <fullName evidence="7">Sodium-dependent transporter</fullName>
    </submittedName>
</protein>
<feature type="transmembrane region" description="Helical" evidence="6">
    <location>
        <begin position="386"/>
        <end position="409"/>
    </location>
</feature>
<dbReference type="GO" id="GO:0016020">
    <property type="term" value="C:membrane"/>
    <property type="evidence" value="ECO:0007669"/>
    <property type="project" value="UniProtKB-SubCell"/>
</dbReference>
<feature type="transmembrane region" description="Helical" evidence="6">
    <location>
        <begin position="430"/>
        <end position="452"/>
    </location>
</feature>
<dbReference type="AlphaFoldDB" id="A0A9D1V9Z7"/>
<evidence type="ECO:0000313" key="8">
    <source>
        <dbReference type="Proteomes" id="UP000823964"/>
    </source>
</evidence>
<feature type="transmembrane region" description="Helical" evidence="6">
    <location>
        <begin position="12"/>
        <end position="31"/>
    </location>
</feature>
<feature type="transmembrane region" description="Helical" evidence="6">
    <location>
        <begin position="500"/>
        <end position="522"/>
    </location>
</feature>
<sequence>MPAQKHSENWNSKLGVILAVAGSAIGFGNFLRFPGLAAQYGGGAFMIAYFTAFLLLGIPLSWVEWTLGRRGGIGGGHSTASIFFNITRSHVWKYLGIFAVLAPLSISMYYMYLEGWTLGYAYHTAVGDLNLSSSEEFGAFFSSFVGASHDGAIFEPGQSTLLIFFGMALLLNLFLVYRGVTKGIEWFCKWSIPVLLLTAIIVMVRVLTLGTPDASHPERNVNEGLGYMWNPAKTMLVAVSEADGRTTERTVNMIPHTATPEQRRELIERTQADFPDARIEERRLSLGQSLLNPQLWITAAGQIFFSLSIGFGTICTYASYVPRGHDIALGSLTANAANEVVEVGIAGMMIVPATVSLLGVAAAAGASTFGLGFNVLPQVFASMPAGQLFGTLFFVLLSLAAVTSSISLLQPAMAFLEEFWDLKRTQSTTLVAALMTAGALIVSWFTGGGMMALDTMDFWIGTMFLYIITTLYLVIFRFIWGTKNGLRELQRGALLPIPRALGFVLNWVTPLILFAIFASWVYQNAFVTLCPQIRNILHAEPGALIPLGWVLLTGVFMTFVVRTSRYRHKRKLEKQPETDRIPIS</sequence>
<keyword evidence="3 6" id="KW-0812">Transmembrane</keyword>
<keyword evidence="2" id="KW-0813">Transport</keyword>
<comment type="caution">
    <text evidence="7">The sequence shown here is derived from an EMBL/GenBank/DDBJ whole genome shotgun (WGS) entry which is preliminary data.</text>
</comment>
<dbReference type="InterPro" id="IPR000175">
    <property type="entry name" value="Na/ntran_symport"/>
</dbReference>
<keyword evidence="5 6" id="KW-0472">Membrane</keyword>
<dbReference type="InterPro" id="IPR037272">
    <property type="entry name" value="SNS_sf"/>
</dbReference>
<keyword evidence="4 6" id="KW-1133">Transmembrane helix</keyword>
<reference evidence="7" key="2">
    <citation type="submission" date="2021-04" db="EMBL/GenBank/DDBJ databases">
        <authorList>
            <person name="Gilroy R."/>
        </authorList>
    </citation>
    <scope>NUCLEOTIDE SEQUENCE</scope>
    <source>
        <strain evidence="7">14975</strain>
    </source>
</reference>
<dbReference type="NCBIfam" id="NF037979">
    <property type="entry name" value="Na_transp"/>
    <property type="match status" value="1"/>
</dbReference>
<evidence type="ECO:0000256" key="6">
    <source>
        <dbReference type="SAM" id="Phobius"/>
    </source>
</evidence>
<evidence type="ECO:0000256" key="4">
    <source>
        <dbReference type="ARBA" id="ARBA00022989"/>
    </source>
</evidence>
<feature type="transmembrane region" description="Helical" evidence="6">
    <location>
        <begin position="161"/>
        <end position="180"/>
    </location>
</feature>
<feature type="transmembrane region" description="Helical" evidence="6">
    <location>
        <begin position="340"/>
        <end position="366"/>
    </location>
</feature>